<keyword evidence="15" id="KW-0804">Transcription</keyword>
<dbReference type="Gene3D" id="3.30.420.10">
    <property type="entry name" value="Ribonuclease H-like superfamily/Ribonuclease H"/>
    <property type="match status" value="2"/>
</dbReference>
<dbReference type="GO" id="GO:0046872">
    <property type="term" value="F:metal ion binding"/>
    <property type="evidence" value="ECO:0007669"/>
    <property type="project" value="UniProtKB-KW"/>
</dbReference>
<accession>U5D4Y6</accession>
<evidence type="ECO:0000313" key="18">
    <source>
        <dbReference type="EMBL" id="ERN20661.1"/>
    </source>
</evidence>
<dbReference type="EC" id="3.1.13.4" evidence="7"/>
<comment type="catalytic activity">
    <reaction evidence="1">
        <text>Exonucleolytic cleavage of poly(A) to 5'-AMP.</text>
        <dbReference type="EC" id="3.1.13.4"/>
    </reaction>
</comment>
<keyword evidence="8" id="KW-0963">Cytoplasm</keyword>
<name>U5D4Y6_AMBTC</name>
<dbReference type="InterPro" id="IPR006941">
    <property type="entry name" value="RNase_CAF1"/>
</dbReference>
<comment type="cofactor">
    <cofactor evidence="2">
        <name>a divalent metal cation</name>
        <dbReference type="ChEBI" id="CHEBI:60240"/>
    </cofactor>
</comment>
<dbReference type="GO" id="GO:0030015">
    <property type="term" value="C:CCR4-NOT core complex"/>
    <property type="evidence" value="ECO:0000318"/>
    <property type="project" value="GO_Central"/>
</dbReference>
<dbReference type="GO" id="GO:0005634">
    <property type="term" value="C:nucleus"/>
    <property type="evidence" value="ECO:0007669"/>
    <property type="project" value="UniProtKB-SubCell"/>
</dbReference>
<evidence type="ECO:0000256" key="7">
    <source>
        <dbReference type="ARBA" id="ARBA00012161"/>
    </source>
</evidence>
<evidence type="ECO:0000313" key="19">
    <source>
        <dbReference type="Proteomes" id="UP000017836"/>
    </source>
</evidence>
<proteinExistence type="inferred from homology"/>
<dbReference type="OrthoDB" id="696953at2759"/>
<evidence type="ECO:0000256" key="1">
    <source>
        <dbReference type="ARBA" id="ARBA00001663"/>
    </source>
</evidence>
<dbReference type="Proteomes" id="UP000017836">
    <property type="component" value="Unassembled WGS sequence"/>
</dbReference>
<evidence type="ECO:0000256" key="13">
    <source>
        <dbReference type="ARBA" id="ARBA00022884"/>
    </source>
</evidence>
<evidence type="ECO:0000256" key="4">
    <source>
        <dbReference type="ARBA" id="ARBA00004496"/>
    </source>
</evidence>
<organism evidence="18 19">
    <name type="scientific">Amborella trichopoda</name>
    <dbReference type="NCBI Taxonomy" id="13333"/>
    <lineage>
        <taxon>Eukaryota</taxon>
        <taxon>Viridiplantae</taxon>
        <taxon>Streptophyta</taxon>
        <taxon>Embryophyta</taxon>
        <taxon>Tracheophyta</taxon>
        <taxon>Spermatophyta</taxon>
        <taxon>Magnoliopsida</taxon>
        <taxon>Amborellales</taxon>
        <taxon>Amborellaceae</taxon>
        <taxon>Amborella</taxon>
    </lineage>
</organism>
<evidence type="ECO:0000256" key="6">
    <source>
        <dbReference type="ARBA" id="ARBA00011757"/>
    </source>
</evidence>
<evidence type="ECO:0000256" key="5">
    <source>
        <dbReference type="ARBA" id="ARBA00008372"/>
    </source>
</evidence>
<comment type="subunit">
    <text evidence="6">Component of the CCR4-NOT complex, at least composed of CRR4 and CAF1 proteins.</text>
</comment>
<evidence type="ECO:0000256" key="10">
    <source>
        <dbReference type="ARBA" id="ARBA00022723"/>
    </source>
</evidence>
<dbReference type="Pfam" id="PF04857">
    <property type="entry name" value="CAF1"/>
    <property type="match status" value="1"/>
</dbReference>
<keyword evidence="12" id="KW-0269">Exonuclease</keyword>
<evidence type="ECO:0000256" key="8">
    <source>
        <dbReference type="ARBA" id="ARBA00022490"/>
    </source>
</evidence>
<keyword evidence="16" id="KW-0539">Nucleus</keyword>
<protein>
    <recommendedName>
        <fullName evidence="7">poly(A)-specific ribonuclease</fullName>
        <ecNumber evidence="7">3.1.13.4</ecNumber>
    </recommendedName>
</protein>
<dbReference type="InterPro" id="IPR012337">
    <property type="entry name" value="RNaseH-like_sf"/>
</dbReference>
<keyword evidence="11" id="KW-0378">Hydrolase</keyword>
<keyword evidence="10" id="KW-0479">Metal-binding</keyword>
<evidence type="ECO:0000256" key="17">
    <source>
        <dbReference type="ARBA" id="ARBA00025148"/>
    </source>
</evidence>
<dbReference type="PANTHER" id="PTHR10797">
    <property type="entry name" value="CCR4-NOT TRANSCRIPTION COMPLEX SUBUNIT"/>
    <property type="match status" value="1"/>
</dbReference>
<evidence type="ECO:0000256" key="2">
    <source>
        <dbReference type="ARBA" id="ARBA00001968"/>
    </source>
</evidence>
<comment type="subcellular location">
    <subcellularLocation>
        <location evidence="4">Cytoplasm</location>
    </subcellularLocation>
    <subcellularLocation>
        <location evidence="3">Nucleus</location>
    </subcellularLocation>
</comment>
<evidence type="ECO:0000256" key="12">
    <source>
        <dbReference type="ARBA" id="ARBA00022839"/>
    </source>
</evidence>
<evidence type="ECO:0000256" key="15">
    <source>
        <dbReference type="ARBA" id="ARBA00023163"/>
    </source>
</evidence>
<dbReference type="GO" id="GO:0004535">
    <property type="term" value="F:poly(A)-specific ribonuclease activity"/>
    <property type="evidence" value="ECO:0000318"/>
    <property type="project" value="GO_Central"/>
</dbReference>
<evidence type="ECO:0000256" key="14">
    <source>
        <dbReference type="ARBA" id="ARBA00023015"/>
    </source>
</evidence>
<keyword evidence="13" id="KW-0694">RNA-binding</keyword>
<dbReference type="InterPro" id="IPR036397">
    <property type="entry name" value="RNaseH_sf"/>
</dbReference>
<keyword evidence="19" id="KW-1185">Reference proteome</keyword>
<evidence type="ECO:0000256" key="9">
    <source>
        <dbReference type="ARBA" id="ARBA00022722"/>
    </source>
</evidence>
<dbReference type="EMBL" id="KI392058">
    <property type="protein sequence ID" value="ERN20661.1"/>
    <property type="molecule type" value="Genomic_DNA"/>
</dbReference>
<dbReference type="AlphaFoldDB" id="U5D4Y6"/>
<keyword evidence="14" id="KW-0805">Transcription regulation</keyword>
<reference evidence="19" key="1">
    <citation type="journal article" date="2013" name="Science">
        <title>The Amborella genome and the evolution of flowering plants.</title>
        <authorList>
            <consortium name="Amborella Genome Project"/>
        </authorList>
    </citation>
    <scope>NUCLEOTIDE SEQUENCE [LARGE SCALE GENOMIC DNA]</scope>
</reference>
<dbReference type="SUPFAM" id="SSF53098">
    <property type="entry name" value="Ribonuclease H-like"/>
    <property type="match status" value="1"/>
</dbReference>
<dbReference type="Gramene" id="ERN20661">
    <property type="protein sequence ID" value="ERN20661"/>
    <property type="gene ID" value="AMTR_s00070p00175740"/>
</dbReference>
<comment type="similarity">
    <text evidence="5">Belongs to the CAF1 family.</text>
</comment>
<evidence type="ECO:0000256" key="3">
    <source>
        <dbReference type="ARBA" id="ARBA00004123"/>
    </source>
</evidence>
<evidence type="ECO:0000256" key="16">
    <source>
        <dbReference type="ARBA" id="ARBA00023242"/>
    </source>
</evidence>
<dbReference type="GO" id="GO:0000932">
    <property type="term" value="C:P-body"/>
    <property type="evidence" value="ECO:0000318"/>
    <property type="project" value="GO_Central"/>
</dbReference>
<dbReference type="STRING" id="13333.U5D4Y6"/>
<dbReference type="KEGG" id="atr:18449083"/>
<dbReference type="InterPro" id="IPR039637">
    <property type="entry name" value="CNOT7/CNOT8/Pop2"/>
</dbReference>
<gene>
    <name evidence="18" type="ORF">AMTR_s00070p00175740</name>
</gene>
<evidence type="ECO:0000256" key="11">
    <source>
        <dbReference type="ARBA" id="ARBA00022801"/>
    </source>
</evidence>
<dbReference type="GO" id="GO:0000288">
    <property type="term" value="P:nuclear-transcribed mRNA catabolic process, deadenylation-dependent decay"/>
    <property type="evidence" value="ECO:0000318"/>
    <property type="project" value="GO_Central"/>
</dbReference>
<dbReference type="eggNOG" id="KOG0304">
    <property type="taxonomic scope" value="Eukaryota"/>
</dbReference>
<keyword evidence="9" id="KW-0540">Nuclease</keyword>
<comment type="function">
    <text evidence="17">Ubiquitous transcription factor required for a diverse set of processes. It is a component of the CCR4 complex involved in the control of gene expression.</text>
</comment>
<dbReference type="HOGENOM" id="CLU_027974_1_0_1"/>
<dbReference type="GO" id="GO:0003723">
    <property type="term" value="F:RNA binding"/>
    <property type="evidence" value="ECO:0007669"/>
    <property type="project" value="UniProtKB-KW"/>
</dbReference>
<sequence>MADVIIIDVWADNVHEEFSRIRDVVHRYPYIALDIEFPDFVHPCNCRADARIYYGHIKANVFDFEKNPTKGVTSQTLADSLASARLVSNPAVHWVTFHGTYDMAYLVKLLNGCTLLPDALSTFHSMVNRIFPNFYDAKHMVHHHYVWTGGLSKLARDMGVQSSALNMHQAGADSVVTAKEFFVLKKRVIKRGCVGECNRLLNGL</sequence>